<evidence type="ECO:0000313" key="12">
    <source>
        <dbReference type="Proteomes" id="UP001196413"/>
    </source>
</evidence>
<dbReference type="GO" id="GO:0005125">
    <property type="term" value="F:cytokine activity"/>
    <property type="evidence" value="ECO:0007669"/>
    <property type="project" value="TreeGrafter"/>
</dbReference>
<dbReference type="SUPFAM" id="SSF57501">
    <property type="entry name" value="Cystine-knot cytokines"/>
    <property type="match status" value="1"/>
</dbReference>
<comment type="similarity">
    <text evidence="2 8">Belongs to the TGF-beta family.</text>
</comment>
<keyword evidence="6" id="KW-1015">Disulfide bond</keyword>
<proteinExistence type="inferred from homology"/>
<evidence type="ECO:0000256" key="3">
    <source>
        <dbReference type="ARBA" id="ARBA00022525"/>
    </source>
</evidence>
<dbReference type="InterPro" id="IPR017948">
    <property type="entry name" value="TGFb_CS"/>
</dbReference>
<dbReference type="PANTHER" id="PTHR11848">
    <property type="entry name" value="TGF-BETA FAMILY"/>
    <property type="match status" value="1"/>
</dbReference>
<dbReference type="AlphaFoldDB" id="A0AAD5R3D5"/>
<accession>A0AAD5R3D5</accession>
<evidence type="ECO:0000256" key="7">
    <source>
        <dbReference type="ARBA" id="ARBA00023180"/>
    </source>
</evidence>
<dbReference type="FunFam" id="2.10.90.10:FF:000001">
    <property type="entry name" value="Bone morphogenetic protein 4"/>
    <property type="match status" value="1"/>
</dbReference>
<dbReference type="Proteomes" id="UP001196413">
    <property type="component" value="Unassembled WGS sequence"/>
</dbReference>
<organism evidence="11 12">
    <name type="scientific">Parelaphostrongylus tenuis</name>
    <name type="common">Meningeal worm</name>
    <dbReference type="NCBI Taxonomy" id="148309"/>
    <lineage>
        <taxon>Eukaryota</taxon>
        <taxon>Metazoa</taxon>
        <taxon>Ecdysozoa</taxon>
        <taxon>Nematoda</taxon>
        <taxon>Chromadorea</taxon>
        <taxon>Rhabditida</taxon>
        <taxon>Rhabditina</taxon>
        <taxon>Rhabditomorpha</taxon>
        <taxon>Strongyloidea</taxon>
        <taxon>Metastrongylidae</taxon>
        <taxon>Parelaphostrongylus</taxon>
    </lineage>
</organism>
<dbReference type="SMART" id="SM00204">
    <property type="entry name" value="TGFB"/>
    <property type="match status" value="1"/>
</dbReference>
<reference evidence="11" key="1">
    <citation type="submission" date="2021-06" db="EMBL/GenBank/DDBJ databases">
        <title>Parelaphostrongylus tenuis whole genome reference sequence.</title>
        <authorList>
            <person name="Garwood T.J."/>
            <person name="Larsen P.A."/>
            <person name="Fountain-Jones N.M."/>
            <person name="Garbe J.R."/>
            <person name="Macchietto M.G."/>
            <person name="Kania S.A."/>
            <person name="Gerhold R.W."/>
            <person name="Richards J.E."/>
            <person name="Wolf T.M."/>
        </authorList>
    </citation>
    <scope>NUCLEOTIDE SEQUENCE</scope>
    <source>
        <strain evidence="11">MNPRO001-30</strain>
        <tissue evidence="11">Meninges</tissue>
    </source>
</reference>
<dbReference type="Pfam" id="PF00019">
    <property type="entry name" value="TGF_beta"/>
    <property type="match status" value="1"/>
</dbReference>
<feature type="compositionally biased region" description="Basic residues" evidence="9">
    <location>
        <begin position="63"/>
        <end position="73"/>
    </location>
</feature>
<comment type="caution">
    <text evidence="11">The sequence shown here is derived from an EMBL/GenBank/DDBJ whole genome shotgun (WGS) entry which is preliminary data.</text>
</comment>
<comment type="subcellular location">
    <subcellularLocation>
        <location evidence="1">Secreted</location>
    </subcellularLocation>
</comment>
<keyword evidence="5 8" id="KW-0339">Growth factor</keyword>
<gene>
    <name evidence="11" type="ORF">KIN20_029968</name>
</gene>
<dbReference type="InterPro" id="IPR029034">
    <property type="entry name" value="Cystine-knot_cytokine"/>
</dbReference>
<dbReference type="GO" id="GO:0008083">
    <property type="term" value="F:growth factor activity"/>
    <property type="evidence" value="ECO:0007669"/>
    <property type="project" value="UniProtKB-KW"/>
</dbReference>
<evidence type="ECO:0000256" key="5">
    <source>
        <dbReference type="ARBA" id="ARBA00023030"/>
    </source>
</evidence>
<dbReference type="PROSITE" id="PS00250">
    <property type="entry name" value="TGF_BETA_1"/>
    <property type="match status" value="1"/>
</dbReference>
<dbReference type="EMBL" id="JAHQIW010006277">
    <property type="protein sequence ID" value="KAJ1368711.1"/>
    <property type="molecule type" value="Genomic_DNA"/>
</dbReference>
<evidence type="ECO:0000256" key="1">
    <source>
        <dbReference type="ARBA" id="ARBA00004613"/>
    </source>
</evidence>
<evidence type="ECO:0000256" key="4">
    <source>
        <dbReference type="ARBA" id="ARBA00022729"/>
    </source>
</evidence>
<feature type="domain" description="TGF-beta family profile" evidence="10">
    <location>
        <begin position="95"/>
        <end position="214"/>
    </location>
</feature>
<evidence type="ECO:0000256" key="9">
    <source>
        <dbReference type="SAM" id="MobiDB-lite"/>
    </source>
</evidence>
<keyword evidence="4" id="KW-0732">Signal</keyword>
<dbReference type="Gene3D" id="2.10.90.10">
    <property type="entry name" value="Cystine-knot cytokines"/>
    <property type="match status" value="1"/>
</dbReference>
<protein>
    <recommendedName>
        <fullName evidence="10">TGF-beta family profile domain-containing protein</fullName>
    </recommendedName>
</protein>
<evidence type="ECO:0000256" key="8">
    <source>
        <dbReference type="RuleBase" id="RU000354"/>
    </source>
</evidence>
<evidence type="ECO:0000256" key="6">
    <source>
        <dbReference type="ARBA" id="ARBA00023157"/>
    </source>
</evidence>
<feature type="compositionally biased region" description="Basic and acidic residues" evidence="9">
    <location>
        <begin position="74"/>
        <end position="84"/>
    </location>
</feature>
<evidence type="ECO:0000256" key="2">
    <source>
        <dbReference type="ARBA" id="ARBA00006656"/>
    </source>
</evidence>
<name>A0AAD5R3D5_PARTN</name>
<keyword evidence="12" id="KW-1185">Reference proteome</keyword>
<dbReference type="InterPro" id="IPR015615">
    <property type="entry name" value="TGF-beta-rel"/>
</dbReference>
<dbReference type="PROSITE" id="PS51362">
    <property type="entry name" value="TGF_BETA_2"/>
    <property type="match status" value="1"/>
</dbReference>
<feature type="region of interest" description="Disordered" evidence="9">
    <location>
        <begin position="59"/>
        <end position="94"/>
    </location>
</feature>
<dbReference type="GO" id="GO:0005615">
    <property type="term" value="C:extracellular space"/>
    <property type="evidence" value="ECO:0007669"/>
    <property type="project" value="TreeGrafter"/>
</dbReference>
<keyword evidence="3" id="KW-0964">Secreted</keyword>
<keyword evidence="7" id="KW-0325">Glycoprotein</keyword>
<sequence length="214" mass="24426">MDTRWPTRFADVLTAEHYKRMRNNLHKSDTKAANLSVKSTTESAPNGMKPYRQFIQENTQSSRKAKVRGRRNKSSKEDIWHGFGEEEEDEKVTKRLPKSNDIRVVLQEAEESDARCQKRGTVLDMKDLGWEKWIIAPSAFEAGFCSGKCPNPLPKEMHPSNHALLQSLLHSSAVPAVCCSPENMRSMTLFYRDELGRSTIKNFESMIVESCTCQ</sequence>
<evidence type="ECO:0000313" key="11">
    <source>
        <dbReference type="EMBL" id="KAJ1368711.1"/>
    </source>
</evidence>
<evidence type="ECO:0000259" key="10">
    <source>
        <dbReference type="PROSITE" id="PS51362"/>
    </source>
</evidence>
<dbReference type="InterPro" id="IPR001839">
    <property type="entry name" value="TGF-b_C"/>
</dbReference>